<dbReference type="AlphaFoldDB" id="A0A2W5DBK7"/>
<name>A0A2W5DBK7_9BURK</name>
<evidence type="ECO:0008006" key="3">
    <source>
        <dbReference type="Google" id="ProtNLM"/>
    </source>
</evidence>
<accession>A0A2W5DBK7</accession>
<organism evidence="1 2">
    <name type="scientific">Roseateles depolymerans</name>
    <dbReference type="NCBI Taxonomy" id="76731"/>
    <lineage>
        <taxon>Bacteria</taxon>
        <taxon>Pseudomonadati</taxon>
        <taxon>Pseudomonadota</taxon>
        <taxon>Betaproteobacteria</taxon>
        <taxon>Burkholderiales</taxon>
        <taxon>Sphaerotilaceae</taxon>
        <taxon>Roseateles</taxon>
    </lineage>
</organism>
<sequence>MDHSIFNGERGRVWHVSWQLTLGRDLLRWPSLADRIVGRLISANNGEGRALLFYLVLPREIHVISRMRPGDPPSSLAAGVANVIGKWVRQADGLLGPVFVAPFRSEAIGDLESLCRDFRMLAWRPVSTGLRDGPTNYAFSALRILLGLNLPGGFRAGPLFEMLGSKVPQDRALIRRVMAEPPTALDVLQWELAKDLVPARGTLGPGGMMTRHVQGSAAALVAASKDKSIDGALRILVRWVEVKLGLQGGHGLSSNGGPEGARGRALVGGLALKLGLCSASSVARHFGRAKATLSEQMAASGARKADQAILAIPMEQIVREAIAIAMHAKETGGA</sequence>
<dbReference type="Proteomes" id="UP000249633">
    <property type="component" value="Unassembled WGS sequence"/>
</dbReference>
<evidence type="ECO:0000313" key="1">
    <source>
        <dbReference type="EMBL" id="PZP28038.1"/>
    </source>
</evidence>
<dbReference type="EMBL" id="QFOD01000025">
    <property type="protein sequence ID" value="PZP28038.1"/>
    <property type="molecule type" value="Genomic_DNA"/>
</dbReference>
<gene>
    <name evidence="1" type="ORF">DI603_20305</name>
</gene>
<proteinExistence type="predicted"/>
<evidence type="ECO:0000313" key="2">
    <source>
        <dbReference type="Proteomes" id="UP000249633"/>
    </source>
</evidence>
<comment type="caution">
    <text evidence="1">The sequence shown here is derived from an EMBL/GenBank/DDBJ whole genome shotgun (WGS) entry which is preliminary data.</text>
</comment>
<protein>
    <recommendedName>
        <fullName evidence="3">Transposase IS200-like domain-containing protein</fullName>
    </recommendedName>
</protein>
<reference evidence="1 2" key="1">
    <citation type="submission" date="2017-08" db="EMBL/GenBank/DDBJ databases">
        <title>Infants hospitalized years apart are colonized by the same room-sourced microbial strains.</title>
        <authorList>
            <person name="Brooks B."/>
            <person name="Olm M.R."/>
            <person name="Firek B.A."/>
            <person name="Baker R."/>
            <person name="Thomas B.C."/>
            <person name="Morowitz M.J."/>
            <person name="Banfield J.F."/>
        </authorList>
    </citation>
    <scope>NUCLEOTIDE SEQUENCE [LARGE SCALE GENOMIC DNA]</scope>
    <source>
        <strain evidence="1">S2_012_000_R2_81</strain>
    </source>
</reference>